<organism evidence="1 2">
    <name type="scientific">Irpex rosettiformis</name>
    <dbReference type="NCBI Taxonomy" id="378272"/>
    <lineage>
        <taxon>Eukaryota</taxon>
        <taxon>Fungi</taxon>
        <taxon>Dikarya</taxon>
        <taxon>Basidiomycota</taxon>
        <taxon>Agaricomycotina</taxon>
        <taxon>Agaricomycetes</taxon>
        <taxon>Polyporales</taxon>
        <taxon>Irpicaceae</taxon>
        <taxon>Irpex</taxon>
    </lineage>
</organism>
<evidence type="ECO:0000313" key="2">
    <source>
        <dbReference type="Proteomes" id="UP001055072"/>
    </source>
</evidence>
<proteinExistence type="predicted"/>
<comment type="caution">
    <text evidence="1">The sequence shown here is derived from an EMBL/GenBank/DDBJ whole genome shotgun (WGS) entry which is preliminary data.</text>
</comment>
<sequence>MTEPIIFYDIPSSLAINAWSPNTWKIRYCLLYKGLPHKTEWIEYPDIESFCKKIGVPPTGKKHDGRDHYTLPAIYDPNTKKAVVDSIEIAKYLDATYPDTPLLFPPGTAAFQAAFLSLFEPEVLFPTLMVVLARTAEMLNPPSRAYFRKTRETVLGKLEDKNSPESWDKLEKGLGQIKTFIEANGEGKELLFSGEKDKFTYSDFQVAASLVWARIAAGEDSEDWKKIAGFHGGFPGKFLAQFEKFYVVN</sequence>
<dbReference type="EMBL" id="MU274928">
    <property type="protein sequence ID" value="KAI0085822.1"/>
    <property type="molecule type" value="Genomic_DNA"/>
</dbReference>
<gene>
    <name evidence="1" type="ORF">BDY19DRAFT_908806</name>
</gene>
<keyword evidence="2" id="KW-1185">Reference proteome</keyword>
<dbReference type="Proteomes" id="UP001055072">
    <property type="component" value="Unassembled WGS sequence"/>
</dbReference>
<keyword evidence="1" id="KW-0808">Transferase</keyword>
<evidence type="ECO:0000313" key="1">
    <source>
        <dbReference type="EMBL" id="KAI0085822.1"/>
    </source>
</evidence>
<accession>A0ACB8TUT6</accession>
<reference evidence="1" key="1">
    <citation type="journal article" date="2021" name="Environ. Microbiol.">
        <title>Gene family expansions and transcriptome signatures uncover fungal adaptations to wood decay.</title>
        <authorList>
            <person name="Hage H."/>
            <person name="Miyauchi S."/>
            <person name="Viragh M."/>
            <person name="Drula E."/>
            <person name="Min B."/>
            <person name="Chaduli D."/>
            <person name="Navarro D."/>
            <person name="Favel A."/>
            <person name="Norest M."/>
            <person name="Lesage-Meessen L."/>
            <person name="Balint B."/>
            <person name="Merenyi Z."/>
            <person name="de Eugenio L."/>
            <person name="Morin E."/>
            <person name="Martinez A.T."/>
            <person name="Baldrian P."/>
            <person name="Stursova M."/>
            <person name="Martinez M.J."/>
            <person name="Novotny C."/>
            <person name="Magnuson J.K."/>
            <person name="Spatafora J.W."/>
            <person name="Maurice S."/>
            <person name="Pangilinan J."/>
            <person name="Andreopoulos W."/>
            <person name="LaButti K."/>
            <person name="Hundley H."/>
            <person name="Na H."/>
            <person name="Kuo A."/>
            <person name="Barry K."/>
            <person name="Lipzen A."/>
            <person name="Henrissat B."/>
            <person name="Riley R."/>
            <person name="Ahrendt S."/>
            <person name="Nagy L.G."/>
            <person name="Grigoriev I.V."/>
            <person name="Martin F."/>
            <person name="Rosso M.N."/>
        </authorList>
    </citation>
    <scope>NUCLEOTIDE SEQUENCE</scope>
    <source>
        <strain evidence="1">CBS 384.51</strain>
    </source>
</reference>
<protein>
    <submittedName>
        <fullName evidence="1">Glutathione transferase GTE1</fullName>
    </submittedName>
</protein>
<name>A0ACB8TUT6_9APHY</name>